<keyword evidence="2" id="KW-1185">Reference proteome</keyword>
<dbReference type="RefSeq" id="WP_343935782.1">
    <property type="nucleotide sequence ID" value="NZ_BAAABU010000010.1"/>
</dbReference>
<evidence type="ECO:0000313" key="1">
    <source>
        <dbReference type="EMBL" id="GAA0240494.1"/>
    </source>
</evidence>
<sequence length="96" mass="10243">MEPLISEARRRFALGAAPGRVFAELALYADPREAAVAVCMALGIARTEAERSVGAPGQNPEFWDLAGYARLSPFEAAHEIGGLLEGVGVFRTPTTR</sequence>
<gene>
    <name evidence="1" type="ORF">GCM10010492_44550</name>
</gene>
<reference evidence="2" key="1">
    <citation type="journal article" date="2019" name="Int. J. Syst. Evol. Microbiol.">
        <title>The Global Catalogue of Microorganisms (GCM) 10K type strain sequencing project: providing services to taxonomists for standard genome sequencing and annotation.</title>
        <authorList>
            <consortium name="The Broad Institute Genomics Platform"/>
            <consortium name="The Broad Institute Genome Sequencing Center for Infectious Disease"/>
            <person name="Wu L."/>
            <person name="Ma J."/>
        </authorList>
    </citation>
    <scope>NUCLEOTIDE SEQUENCE [LARGE SCALE GENOMIC DNA]</scope>
    <source>
        <strain evidence="2">JCM 3380</strain>
    </source>
</reference>
<accession>A0ABP3DUZ5</accession>
<protein>
    <submittedName>
        <fullName evidence="1">Uncharacterized protein</fullName>
    </submittedName>
</protein>
<name>A0ABP3DUZ5_9PSEU</name>
<proteinExistence type="predicted"/>
<organism evidence="1 2">
    <name type="scientific">Saccharothrix mutabilis subsp. mutabilis</name>
    <dbReference type="NCBI Taxonomy" id="66855"/>
    <lineage>
        <taxon>Bacteria</taxon>
        <taxon>Bacillati</taxon>
        <taxon>Actinomycetota</taxon>
        <taxon>Actinomycetes</taxon>
        <taxon>Pseudonocardiales</taxon>
        <taxon>Pseudonocardiaceae</taxon>
        <taxon>Saccharothrix</taxon>
    </lineage>
</organism>
<dbReference type="EMBL" id="BAAABU010000010">
    <property type="protein sequence ID" value="GAA0240494.1"/>
    <property type="molecule type" value="Genomic_DNA"/>
</dbReference>
<dbReference type="Proteomes" id="UP001500416">
    <property type="component" value="Unassembled WGS sequence"/>
</dbReference>
<evidence type="ECO:0000313" key="2">
    <source>
        <dbReference type="Proteomes" id="UP001500416"/>
    </source>
</evidence>
<comment type="caution">
    <text evidence="1">The sequence shown here is derived from an EMBL/GenBank/DDBJ whole genome shotgun (WGS) entry which is preliminary data.</text>
</comment>